<sequence length="249" mass="26188">MVSSKAFFCLPLALYSFFGSALASSDGSIGKRDAHLEERQRCRTPGWIPACPGPFQCVPPGAICCSDGVTYVMPPRNCPDGQTPLATATINDPAPTITTLITTVPASTITVIDYAWYTFTYYYYYYYYSYHVDATTTILYSTLVTTSTGISLTATNAAAATSLYNEYTRTVVVPTPSQTVTTVTNATETISVEPEPTPTASLTVSATGNGTISLVLPTSTSSTPVQAGAGRNGIVGGFLGLALGFAAIL</sequence>
<dbReference type="RefSeq" id="XP_062765214.1">
    <property type="nucleotide sequence ID" value="XM_062911648.1"/>
</dbReference>
<keyword evidence="1" id="KW-0732">Signal</keyword>
<accession>A0ABR0HB30</accession>
<organism evidence="2 3">
    <name type="scientific">Podospora pseudopauciseta</name>
    <dbReference type="NCBI Taxonomy" id="2093780"/>
    <lineage>
        <taxon>Eukaryota</taxon>
        <taxon>Fungi</taxon>
        <taxon>Dikarya</taxon>
        <taxon>Ascomycota</taxon>
        <taxon>Pezizomycotina</taxon>
        <taxon>Sordariomycetes</taxon>
        <taxon>Sordariomycetidae</taxon>
        <taxon>Sordariales</taxon>
        <taxon>Podosporaceae</taxon>
        <taxon>Podospora</taxon>
    </lineage>
</organism>
<dbReference type="EMBL" id="JAFFHB010000005">
    <property type="protein sequence ID" value="KAK4665248.1"/>
    <property type="molecule type" value="Genomic_DNA"/>
</dbReference>
<reference evidence="2 3" key="1">
    <citation type="journal article" date="2023" name="bioRxiv">
        <title>High-quality genome assemblies of four members of thePodospora anserinaspecies complex.</title>
        <authorList>
            <person name="Ament-Velasquez S.L."/>
            <person name="Vogan A.A."/>
            <person name="Wallerman O."/>
            <person name="Hartmann F."/>
            <person name="Gautier V."/>
            <person name="Silar P."/>
            <person name="Giraud T."/>
            <person name="Johannesson H."/>
        </authorList>
    </citation>
    <scope>NUCLEOTIDE SEQUENCE [LARGE SCALE GENOMIC DNA]</scope>
    <source>
        <strain evidence="2 3">CBS 411.78</strain>
    </source>
</reference>
<gene>
    <name evidence="2" type="ORF">QC763_400330</name>
</gene>
<dbReference type="GeneID" id="87931991"/>
<dbReference type="Proteomes" id="UP001326199">
    <property type="component" value="Unassembled WGS sequence"/>
</dbReference>
<keyword evidence="3" id="KW-1185">Reference proteome</keyword>
<evidence type="ECO:0000313" key="3">
    <source>
        <dbReference type="Proteomes" id="UP001326199"/>
    </source>
</evidence>
<proteinExistence type="predicted"/>
<feature type="signal peptide" evidence="1">
    <location>
        <begin position="1"/>
        <end position="23"/>
    </location>
</feature>
<evidence type="ECO:0000313" key="2">
    <source>
        <dbReference type="EMBL" id="KAK4665248.1"/>
    </source>
</evidence>
<feature type="chain" id="PRO_5046222730" evidence="1">
    <location>
        <begin position="24"/>
        <end position="249"/>
    </location>
</feature>
<protein>
    <submittedName>
        <fullName evidence="2">Uncharacterized protein</fullName>
    </submittedName>
</protein>
<evidence type="ECO:0000256" key="1">
    <source>
        <dbReference type="SAM" id="SignalP"/>
    </source>
</evidence>
<name>A0ABR0HB30_9PEZI</name>
<comment type="caution">
    <text evidence="2">The sequence shown here is derived from an EMBL/GenBank/DDBJ whole genome shotgun (WGS) entry which is preliminary data.</text>
</comment>